<name>A0ACC3STT9_LIPKO</name>
<evidence type="ECO:0000313" key="1">
    <source>
        <dbReference type="EMBL" id="KAK9235038.1"/>
    </source>
</evidence>
<organism evidence="1 2">
    <name type="scientific">Lipomyces kononenkoae</name>
    <name type="common">Yeast</name>
    <dbReference type="NCBI Taxonomy" id="34357"/>
    <lineage>
        <taxon>Eukaryota</taxon>
        <taxon>Fungi</taxon>
        <taxon>Dikarya</taxon>
        <taxon>Ascomycota</taxon>
        <taxon>Saccharomycotina</taxon>
        <taxon>Lipomycetes</taxon>
        <taxon>Lipomycetales</taxon>
        <taxon>Lipomycetaceae</taxon>
        <taxon>Lipomyces</taxon>
    </lineage>
</organism>
<reference evidence="2" key="1">
    <citation type="journal article" date="2024" name="Front. Bioeng. Biotechnol.">
        <title>Genome-scale model development and genomic sequencing of the oleaginous clade Lipomyces.</title>
        <authorList>
            <person name="Czajka J.J."/>
            <person name="Han Y."/>
            <person name="Kim J."/>
            <person name="Mondo S.J."/>
            <person name="Hofstad B.A."/>
            <person name="Robles A."/>
            <person name="Haridas S."/>
            <person name="Riley R."/>
            <person name="LaButti K."/>
            <person name="Pangilinan J."/>
            <person name="Andreopoulos W."/>
            <person name="Lipzen A."/>
            <person name="Yan J."/>
            <person name="Wang M."/>
            <person name="Ng V."/>
            <person name="Grigoriev I.V."/>
            <person name="Spatafora J.W."/>
            <person name="Magnuson J.K."/>
            <person name="Baker S.E."/>
            <person name="Pomraning K.R."/>
        </authorList>
    </citation>
    <scope>NUCLEOTIDE SEQUENCE [LARGE SCALE GENOMIC DNA]</scope>
    <source>
        <strain evidence="2">CBS 7786</strain>
    </source>
</reference>
<dbReference type="EMBL" id="MU971434">
    <property type="protein sequence ID" value="KAK9235038.1"/>
    <property type="molecule type" value="Genomic_DNA"/>
</dbReference>
<gene>
    <name evidence="1" type="ORF">V1525DRAFT_349048</name>
</gene>
<protein>
    <submittedName>
        <fullName evidence="1">General substrate transporter</fullName>
    </submittedName>
</protein>
<proteinExistence type="predicted"/>
<comment type="caution">
    <text evidence="1">The sequence shown here is derived from an EMBL/GenBank/DDBJ whole genome shotgun (WGS) entry which is preliminary data.</text>
</comment>
<dbReference type="Proteomes" id="UP001433508">
    <property type="component" value="Unassembled WGS sequence"/>
</dbReference>
<sequence>MVRLLNLYTISAFVALGGALFGFEIASMSGIAGTYQYKQFFNSPIGIRQGIITGAMACGSFAGSLLSPFLADSLSRKLSIQIGAVLWCIGACVQSAASGAKMLIVGRAVAGLCIGLTTTIVPIYQSEIAPRKIRGRVVTLQNFALGWGLLVQYFIQYGCSFIDSTASFRLPWAIQTLPAILLFLALFWLPRSPRWLAYQDRWDEALYVLAFLRSASCDLNDPLVLAEYKEIETQILVERQNNVNSYRALVSKRLRIRLIISVVLQAFTQLSGINFLMYFIVNILDSISNSNTLVASSILYIIGLLSTIPVMIWTDQWGRRLSLLLGAVAMFFWMELAGVLFATFGEENPVPNEAFTWIVIGRPVVSGFIQASMYLFVVSYALSWGPVSWIYPPEILPQIVRAKGVSLATATNWGVNTVLGIAIPTLWRIITWRLFIIFGSFSVLAFIFVWLLVPETKQRTLEEMDEVFQHGEPLWRSFTDRGNHDRLDILAREIEMADTGYFRRDLPLLQGTS</sequence>
<keyword evidence="2" id="KW-1185">Reference proteome</keyword>
<evidence type="ECO:0000313" key="2">
    <source>
        <dbReference type="Proteomes" id="UP001433508"/>
    </source>
</evidence>
<accession>A0ACC3STT9</accession>